<keyword evidence="6 7" id="KW-0414">Isoprene biosynthesis</keyword>
<dbReference type="GO" id="GO:0050518">
    <property type="term" value="F:2-C-methyl-D-erythritol 4-phosphate cytidylyltransferase activity"/>
    <property type="evidence" value="ECO:0007669"/>
    <property type="project" value="UniProtKB-UniRule"/>
</dbReference>
<comment type="caution">
    <text evidence="8">The sequence shown here is derived from an EMBL/GenBank/DDBJ whole genome shotgun (WGS) entry which is preliminary data.</text>
</comment>
<comment type="pathway">
    <text evidence="2 7">Isoprenoid biosynthesis; isopentenyl diphosphate biosynthesis via DXP pathway; isopentenyl diphosphate from 1-deoxy-D-xylulose 5-phosphate: step 2/6.</text>
</comment>
<dbReference type="CDD" id="cd02516">
    <property type="entry name" value="CDP-ME_synthetase"/>
    <property type="match status" value="1"/>
</dbReference>
<dbReference type="Proteomes" id="UP000434409">
    <property type="component" value="Unassembled WGS sequence"/>
</dbReference>
<dbReference type="InterPro" id="IPR034683">
    <property type="entry name" value="IspD/TarI"/>
</dbReference>
<evidence type="ECO:0000256" key="7">
    <source>
        <dbReference type="HAMAP-Rule" id="MF_00108"/>
    </source>
</evidence>
<evidence type="ECO:0000256" key="1">
    <source>
        <dbReference type="ARBA" id="ARBA00001282"/>
    </source>
</evidence>
<dbReference type="SUPFAM" id="SSF53448">
    <property type="entry name" value="Nucleotide-diphospho-sugar transferases"/>
    <property type="match status" value="1"/>
</dbReference>
<accession>A0A6N7UT23</accession>
<dbReference type="AlphaFoldDB" id="A0A6N7UT23"/>
<dbReference type="InterPro" id="IPR029044">
    <property type="entry name" value="Nucleotide-diphossugar_trans"/>
</dbReference>
<dbReference type="PANTHER" id="PTHR32125">
    <property type="entry name" value="2-C-METHYL-D-ERYTHRITOL 4-PHOSPHATE CYTIDYLYLTRANSFERASE, CHLOROPLASTIC"/>
    <property type="match status" value="1"/>
</dbReference>
<dbReference type="NCBIfam" id="TIGR00453">
    <property type="entry name" value="ispD"/>
    <property type="match status" value="1"/>
</dbReference>
<comment type="catalytic activity">
    <reaction evidence="1 7">
        <text>2-C-methyl-D-erythritol 4-phosphate + CTP + H(+) = 4-CDP-2-C-methyl-D-erythritol + diphosphate</text>
        <dbReference type="Rhea" id="RHEA:13429"/>
        <dbReference type="ChEBI" id="CHEBI:15378"/>
        <dbReference type="ChEBI" id="CHEBI:33019"/>
        <dbReference type="ChEBI" id="CHEBI:37563"/>
        <dbReference type="ChEBI" id="CHEBI:57823"/>
        <dbReference type="ChEBI" id="CHEBI:58262"/>
        <dbReference type="EC" id="2.7.7.60"/>
    </reaction>
</comment>
<dbReference type="InterPro" id="IPR050088">
    <property type="entry name" value="IspD/TarI_cytidylyltransf_bact"/>
</dbReference>
<feature type="site" description="Positions MEP for the nucleophilic attack" evidence="7">
    <location>
        <position position="219"/>
    </location>
</feature>
<dbReference type="InterPro" id="IPR018294">
    <property type="entry name" value="ISPD_synthase_CS"/>
</dbReference>
<dbReference type="Pfam" id="PF01128">
    <property type="entry name" value="IspD"/>
    <property type="match status" value="1"/>
</dbReference>
<comment type="function">
    <text evidence="7">Catalyzes the formation of 4-diphosphocytidyl-2-C-methyl-D-erythritol from CTP and 2-C-methyl-D-erythritol 4-phosphate (MEP).</text>
</comment>
<dbReference type="PANTHER" id="PTHR32125:SF4">
    <property type="entry name" value="2-C-METHYL-D-ERYTHRITOL 4-PHOSPHATE CYTIDYLYLTRANSFERASE, CHLOROPLASTIC"/>
    <property type="match status" value="1"/>
</dbReference>
<evidence type="ECO:0000256" key="4">
    <source>
        <dbReference type="ARBA" id="ARBA00022679"/>
    </source>
</evidence>
<keyword evidence="9" id="KW-1185">Reference proteome</keyword>
<dbReference type="FunFam" id="3.90.550.10:FF:000003">
    <property type="entry name" value="2-C-methyl-D-erythritol 4-phosphate cytidylyltransferase"/>
    <property type="match status" value="1"/>
</dbReference>
<comment type="similarity">
    <text evidence="3 7">Belongs to the IspD/TarI cytidylyltransferase family. IspD subfamily.</text>
</comment>
<gene>
    <name evidence="7 8" type="primary">ispD</name>
    <name evidence="8" type="ORF">FYJ34_09020</name>
</gene>
<dbReference type="GO" id="GO:0019288">
    <property type="term" value="P:isopentenyl diphosphate biosynthetic process, methylerythritol 4-phosphate pathway"/>
    <property type="evidence" value="ECO:0007669"/>
    <property type="project" value="UniProtKB-UniRule"/>
</dbReference>
<sequence>MEAEERKPCTAILLSAGQGKRLGADRPKQYLEVGGHPLIAYSLQCLERSPLICQIILVVGAEDIEWVQTRIVERYQCSKVTAVVPGGKERYESVWKGLAHVREKEGYVLIHDGARPFLTEEILERGYETVERWGACVAGMPSKDTVKLVGEDLTAQTTPPRDRVWTIQTPQIFSYSLIFRAYESLLQKKEIQVTDDAMVVEQESGRRVKVFEGSYRNIKVTTAEDLEVADVFLKAK</sequence>
<protein>
    <recommendedName>
        <fullName evidence="7">2-C-methyl-D-erythritol 4-phosphate cytidylyltransferase</fullName>
        <ecNumber evidence="7">2.7.7.60</ecNumber>
    </recommendedName>
    <alternativeName>
        <fullName evidence="7">4-diphosphocytidyl-2C-methyl-D-erythritol synthase</fullName>
    </alternativeName>
    <alternativeName>
        <fullName evidence="7">MEP cytidylyltransferase</fullName>
        <shortName evidence="7">MCT</shortName>
    </alternativeName>
</protein>
<dbReference type="Gene3D" id="3.90.550.10">
    <property type="entry name" value="Spore Coat Polysaccharide Biosynthesis Protein SpsA, Chain A"/>
    <property type="match status" value="1"/>
</dbReference>
<dbReference type="RefSeq" id="WP_154478031.1">
    <property type="nucleotide sequence ID" value="NZ_JAQYBV010000121.1"/>
</dbReference>
<keyword evidence="4 7" id="KW-0808">Transferase</keyword>
<evidence type="ECO:0000256" key="3">
    <source>
        <dbReference type="ARBA" id="ARBA00009789"/>
    </source>
</evidence>
<evidence type="ECO:0000313" key="9">
    <source>
        <dbReference type="Proteomes" id="UP000434409"/>
    </source>
</evidence>
<dbReference type="UniPathway" id="UPA00056">
    <property type="reaction ID" value="UER00093"/>
</dbReference>
<dbReference type="PROSITE" id="PS01295">
    <property type="entry name" value="ISPD"/>
    <property type="match status" value="1"/>
</dbReference>
<feature type="site" description="Positions MEP for the nucleophilic attack" evidence="7">
    <location>
        <position position="161"/>
    </location>
</feature>
<keyword evidence="5 7" id="KW-0548">Nucleotidyltransferase</keyword>
<feature type="site" description="Transition state stabilizer" evidence="7">
    <location>
        <position position="21"/>
    </location>
</feature>
<proteinExistence type="inferred from homology"/>
<dbReference type="EMBL" id="VULY01000018">
    <property type="protein sequence ID" value="MSR94391.1"/>
    <property type="molecule type" value="Genomic_DNA"/>
</dbReference>
<dbReference type="InterPro" id="IPR001228">
    <property type="entry name" value="IspD"/>
</dbReference>
<feature type="site" description="Transition state stabilizer" evidence="7">
    <location>
        <position position="28"/>
    </location>
</feature>
<evidence type="ECO:0000256" key="6">
    <source>
        <dbReference type="ARBA" id="ARBA00023229"/>
    </source>
</evidence>
<organism evidence="8 9">
    <name type="scientific">Suipraeoptans intestinalis</name>
    <dbReference type="NCBI Taxonomy" id="2606628"/>
    <lineage>
        <taxon>Bacteria</taxon>
        <taxon>Bacillati</taxon>
        <taxon>Bacillota</taxon>
        <taxon>Clostridia</taxon>
        <taxon>Lachnospirales</taxon>
        <taxon>Lachnospiraceae</taxon>
        <taxon>Suipraeoptans</taxon>
    </lineage>
</organism>
<dbReference type="HAMAP" id="MF_00108">
    <property type="entry name" value="IspD"/>
    <property type="match status" value="1"/>
</dbReference>
<evidence type="ECO:0000313" key="8">
    <source>
        <dbReference type="EMBL" id="MSR94391.1"/>
    </source>
</evidence>
<evidence type="ECO:0000256" key="2">
    <source>
        <dbReference type="ARBA" id="ARBA00004787"/>
    </source>
</evidence>
<dbReference type="EC" id="2.7.7.60" evidence="7"/>
<name>A0A6N7UT23_9FIRM</name>
<reference evidence="8 9" key="1">
    <citation type="submission" date="2019-08" db="EMBL/GenBank/DDBJ databases">
        <title>In-depth cultivation of the pig gut microbiome towards novel bacterial diversity and tailored functional studies.</title>
        <authorList>
            <person name="Wylensek D."/>
            <person name="Hitch T.C.A."/>
            <person name="Clavel T."/>
        </authorList>
    </citation>
    <scope>NUCLEOTIDE SEQUENCE [LARGE SCALE GENOMIC DNA]</scope>
    <source>
        <strain evidence="8 9">68-1-5</strain>
    </source>
</reference>
<evidence type="ECO:0000256" key="5">
    <source>
        <dbReference type="ARBA" id="ARBA00022695"/>
    </source>
</evidence>